<comment type="caution">
    <text evidence="6">The sequence shown here is derived from an EMBL/GenBank/DDBJ whole genome shotgun (WGS) entry which is preliminary data.</text>
</comment>
<dbReference type="Proteomes" id="UP000218238">
    <property type="component" value="Unassembled WGS sequence"/>
</dbReference>
<name>A0A2A2TM77_9CYAN</name>
<dbReference type="Gene3D" id="1.25.10.10">
    <property type="entry name" value="Leucine-rich Repeat Variant"/>
    <property type="match status" value="2"/>
</dbReference>
<dbReference type="GO" id="GO:0016829">
    <property type="term" value="F:lyase activity"/>
    <property type="evidence" value="ECO:0007669"/>
    <property type="project" value="UniProtKB-KW"/>
</dbReference>
<evidence type="ECO:0000256" key="3">
    <source>
        <dbReference type="ARBA" id="ARBA00022738"/>
    </source>
</evidence>
<evidence type="ECO:0000313" key="6">
    <source>
        <dbReference type="EMBL" id="PAX59610.1"/>
    </source>
</evidence>
<dbReference type="InterPro" id="IPR016024">
    <property type="entry name" value="ARM-type_fold"/>
</dbReference>
<dbReference type="EMBL" id="NTFS01000044">
    <property type="protein sequence ID" value="PAX59610.1"/>
    <property type="molecule type" value="Genomic_DNA"/>
</dbReference>
<keyword evidence="7" id="KW-1185">Reference proteome</keyword>
<keyword evidence="2" id="KW-0042">Antenna complex</keyword>
<evidence type="ECO:0000259" key="5">
    <source>
        <dbReference type="Pfam" id="PF22730"/>
    </source>
</evidence>
<accession>A0A2A2TM77</accession>
<dbReference type="GO" id="GO:0030089">
    <property type="term" value="C:phycobilisome"/>
    <property type="evidence" value="ECO:0007669"/>
    <property type="project" value="UniProtKB-KW"/>
</dbReference>
<keyword evidence="3" id="KW-0605">Phycobilisome</keyword>
<organism evidence="6 7">
    <name type="scientific">Brunnivagina elsteri CCALA 953</name>
    <dbReference type="NCBI Taxonomy" id="987040"/>
    <lineage>
        <taxon>Bacteria</taxon>
        <taxon>Bacillati</taxon>
        <taxon>Cyanobacteriota</taxon>
        <taxon>Cyanophyceae</taxon>
        <taxon>Nostocales</taxon>
        <taxon>Calotrichaceae</taxon>
        <taxon>Brunnivagina</taxon>
    </lineage>
</organism>
<protein>
    <recommendedName>
        <fullName evidence="5">NACHT C-terminal Cysteine and Histidine-containing domain-containing protein</fullName>
    </recommendedName>
</protein>
<sequence>MHDWKCFFNSIPGNLEQSNYRIFEPNNQDEKAEIFHWFSRDDIPKVTKDEFIEALINFEIGFDDNYENFYRYRAYFLAAEALSYFPDSCFGDEIVNQLLKWSYVYFGWQIVPSPLKQAARETLKISDTYGGKLRNRVITAFTQLLHSTTSRVTLRHAAVELGKFDPGNKTAIAALILLLDVIQNDYLQWKIVRQLADISHGNEYAISSLIHIIETTENKSICRSAIVSLSDTAFAHATAILALTRFLKINQGDEICLDAVQALQKIDPGNEAVMNTLIFLLENTQNLQIFRDCLGFLEQIEPRSNIPIAKRSIATLSERLESSQSEYLRCYAAGYLAKYNPENEVAKKALFNILENGKTSAIFIAAGYLVEIEPNNEHLIYAICQQLEIKKDDYISYQLVECLIGLANTNPNAITALLSVMETTSNQVTLWKVIGAFRRLKFDNQLVKSKRQEIIDALTRFLCKNQCNTNIARTLWKIDSENEISVAILAQSTEVNCSDWMLWEVAEILLETENGYDDSISILKKSISVFTELGYNDYFLSFLSTQLQHNAKEIKNKPRLFKNVIKIYIFGIQNCQELEDKPNLNPCQMFEYDLQLLEISDQFQQILKPEYFPNVIKSLKQYLNETSYKSTSYRYEAVYNLIWYCAQNMNYLDFYKSIALT</sequence>
<feature type="domain" description="NACHT C-terminal Cysteine and Histidine-containing" evidence="5">
    <location>
        <begin position="632"/>
        <end position="656"/>
    </location>
</feature>
<proteinExistence type="inferred from homology"/>
<comment type="similarity">
    <text evidence="1">Belongs to the CpcE/RpcE/PecE family.</text>
</comment>
<dbReference type="OrthoDB" id="134770at2"/>
<dbReference type="Pfam" id="PF22730">
    <property type="entry name" value="NCC-H"/>
    <property type="match status" value="1"/>
</dbReference>
<dbReference type="InterPro" id="IPR054570">
    <property type="entry name" value="NCC-H_dom"/>
</dbReference>
<evidence type="ECO:0000256" key="4">
    <source>
        <dbReference type="ARBA" id="ARBA00023239"/>
    </source>
</evidence>
<gene>
    <name evidence="6" type="ORF">CK510_06240</name>
</gene>
<dbReference type="SUPFAM" id="SSF48371">
    <property type="entry name" value="ARM repeat"/>
    <property type="match status" value="1"/>
</dbReference>
<dbReference type="AlphaFoldDB" id="A0A2A2TM77"/>
<dbReference type="InterPro" id="IPR011989">
    <property type="entry name" value="ARM-like"/>
</dbReference>
<evidence type="ECO:0000313" key="7">
    <source>
        <dbReference type="Proteomes" id="UP000218238"/>
    </source>
</evidence>
<evidence type="ECO:0000256" key="1">
    <source>
        <dbReference type="ARBA" id="ARBA00009299"/>
    </source>
</evidence>
<reference evidence="6 7" key="1">
    <citation type="submission" date="2017-08" db="EMBL/GenBank/DDBJ databases">
        <title>Draft genome sequence of filamentous cyanobacterium Calothrix elsteri CCALA 953.</title>
        <authorList>
            <person name="Gagunashvili A.N."/>
            <person name="Elster J."/>
            <person name="Andresson O.S."/>
        </authorList>
    </citation>
    <scope>NUCLEOTIDE SEQUENCE [LARGE SCALE GENOMIC DNA]</scope>
    <source>
        <strain evidence="6 7">CCALA 953</strain>
    </source>
</reference>
<keyword evidence="4" id="KW-0456">Lyase</keyword>
<dbReference type="RefSeq" id="WP_095720872.1">
    <property type="nucleotide sequence ID" value="NZ_NTFS01000044.1"/>
</dbReference>
<evidence type="ECO:0000256" key="2">
    <source>
        <dbReference type="ARBA" id="ARBA00022549"/>
    </source>
</evidence>